<feature type="domain" description="AB hydrolase-1" evidence="1">
    <location>
        <begin position="62"/>
        <end position="306"/>
    </location>
</feature>
<proteinExistence type="predicted"/>
<organism evidence="2 3">
    <name type="scientific">Pseudaquabacterium pictum</name>
    <dbReference type="NCBI Taxonomy" id="2315236"/>
    <lineage>
        <taxon>Bacteria</taxon>
        <taxon>Pseudomonadati</taxon>
        <taxon>Pseudomonadota</taxon>
        <taxon>Betaproteobacteria</taxon>
        <taxon>Burkholderiales</taxon>
        <taxon>Sphaerotilaceae</taxon>
        <taxon>Pseudaquabacterium</taxon>
    </lineage>
</organism>
<accession>A0A480AMT5</accession>
<evidence type="ECO:0000313" key="3">
    <source>
        <dbReference type="Proteomes" id="UP000301751"/>
    </source>
</evidence>
<dbReference type="EMBL" id="BJCL01000001">
    <property type="protein sequence ID" value="GCL61342.1"/>
    <property type="molecule type" value="Genomic_DNA"/>
</dbReference>
<dbReference type="PRINTS" id="PR00111">
    <property type="entry name" value="ABHYDROLASE"/>
</dbReference>
<sequence>MNAHRAHPPQFPPPLAPFAGAVPPAPSWFQQALADAPERRFVTVQGAPIEVLAWGATGAPGLLLLHGNSAHADWYSFVAPLLRAGRRVVAMSFSGMGGSGWRTQYSVAQWADEALAVAESTGLFDSPVPPVVAAHSFGGFVLMNLASRHGQRLGRAVIVDTPLRPPARAEARRSRPELLRSAKVYASEAEALQRFRLLPPQGCAHPFIADLIARRGLKQTTGPDGRPGWVWRFDPFLFRHFAFGRPLKELRAAQCPVTLVRGGRSRLVTPELMQLALQHAPAGTPLREVPDADHHVMVDQPLAFAELLAELVPAA</sequence>
<reference evidence="3" key="1">
    <citation type="submission" date="2019-03" db="EMBL/GenBank/DDBJ databases">
        <title>Aquabacterium pictum sp.nov., the first bacteriochlorophyll a-containing freshwater bacterium in the genus Aquabacterium of the class Betaproteobacteria.</title>
        <authorList>
            <person name="Hirose S."/>
            <person name="Tank M."/>
            <person name="Hara E."/>
            <person name="Tamaki H."/>
            <person name="Takaichi S."/>
            <person name="Haruta S."/>
            <person name="Hanada S."/>
        </authorList>
    </citation>
    <scope>NUCLEOTIDE SEQUENCE [LARGE SCALE GENOMIC DNA]</scope>
    <source>
        <strain evidence="3">W35</strain>
    </source>
</reference>
<dbReference type="SUPFAM" id="SSF53474">
    <property type="entry name" value="alpha/beta-Hydrolases"/>
    <property type="match status" value="1"/>
</dbReference>
<dbReference type="AlphaFoldDB" id="A0A480AMT5"/>
<dbReference type="Gene3D" id="3.40.50.1820">
    <property type="entry name" value="alpha/beta hydrolase"/>
    <property type="match status" value="1"/>
</dbReference>
<name>A0A480AMT5_9BURK</name>
<dbReference type="InterPro" id="IPR000073">
    <property type="entry name" value="AB_hydrolase_1"/>
</dbReference>
<dbReference type="GO" id="GO:0016020">
    <property type="term" value="C:membrane"/>
    <property type="evidence" value="ECO:0007669"/>
    <property type="project" value="TreeGrafter"/>
</dbReference>
<dbReference type="RefSeq" id="WP_137731104.1">
    <property type="nucleotide sequence ID" value="NZ_BJCL01000001.1"/>
</dbReference>
<dbReference type="InterPro" id="IPR050266">
    <property type="entry name" value="AB_hydrolase_sf"/>
</dbReference>
<comment type="caution">
    <text evidence="2">The sequence shown here is derived from an EMBL/GenBank/DDBJ whole genome shotgun (WGS) entry which is preliminary data.</text>
</comment>
<dbReference type="Pfam" id="PF12697">
    <property type="entry name" value="Abhydrolase_6"/>
    <property type="match status" value="1"/>
</dbReference>
<dbReference type="Proteomes" id="UP000301751">
    <property type="component" value="Unassembled WGS sequence"/>
</dbReference>
<gene>
    <name evidence="2" type="ORF">AQPW35_04230</name>
</gene>
<dbReference type="InterPro" id="IPR029058">
    <property type="entry name" value="AB_hydrolase_fold"/>
</dbReference>
<dbReference type="PANTHER" id="PTHR43798:SF33">
    <property type="entry name" value="HYDROLASE, PUTATIVE (AFU_ORTHOLOGUE AFUA_2G14860)-RELATED"/>
    <property type="match status" value="1"/>
</dbReference>
<keyword evidence="3" id="KW-1185">Reference proteome</keyword>
<dbReference type="GO" id="GO:0046464">
    <property type="term" value="P:acylglycerol catabolic process"/>
    <property type="evidence" value="ECO:0007669"/>
    <property type="project" value="TreeGrafter"/>
</dbReference>
<evidence type="ECO:0000259" key="1">
    <source>
        <dbReference type="Pfam" id="PF12697"/>
    </source>
</evidence>
<dbReference type="GO" id="GO:0047372">
    <property type="term" value="F:monoacylglycerol lipase activity"/>
    <property type="evidence" value="ECO:0007669"/>
    <property type="project" value="TreeGrafter"/>
</dbReference>
<dbReference type="OrthoDB" id="9802676at2"/>
<protein>
    <submittedName>
        <fullName evidence="2">Alpha/beta hydrolase</fullName>
    </submittedName>
</protein>
<keyword evidence="2" id="KW-0378">Hydrolase</keyword>
<dbReference type="PANTHER" id="PTHR43798">
    <property type="entry name" value="MONOACYLGLYCEROL LIPASE"/>
    <property type="match status" value="1"/>
</dbReference>
<evidence type="ECO:0000313" key="2">
    <source>
        <dbReference type="EMBL" id="GCL61342.1"/>
    </source>
</evidence>